<keyword evidence="4" id="KW-1185">Reference proteome</keyword>
<dbReference type="Proteomes" id="UP000248688">
    <property type="component" value="Chromosome"/>
</dbReference>
<evidence type="ECO:0000259" key="2">
    <source>
        <dbReference type="Pfam" id="PF01764"/>
    </source>
</evidence>
<dbReference type="InterPro" id="IPR002921">
    <property type="entry name" value="Fungal_lipase-type"/>
</dbReference>
<dbReference type="CDD" id="cd00519">
    <property type="entry name" value="Lipase_3"/>
    <property type="match status" value="1"/>
</dbReference>
<dbReference type="InterPro" id="IPR051218">
    <property type="entry name" value="Sec_MonoDiacylglyc_Lipase"/>
</dbReference>
<protein>
    <submittedName>
        <fullName evidence="3">Lipase family protein</fullName>
    </submittedName>
</protein>
<accession>A0A2Z4IMV3</accession>
<dbReference type="SUPFAM" id="SSF53474">
    <property type="entry name" value="alpha/beta-Hydrolases"/>
    <property type="match status" value="1"/>
</dbReference>
<dbReference type="AlphaFoldDB" id="A0A2Z4IMV3"/>
<dbReference type="RefSeq" id="WP_112785088.1">
    <property type="nucleotide sequence ID" value="NZ_CP030041.1"/>
</dbReference>
<dbReference type="PANTHER" id="PTHR45856">
    <property type="entry name" value="ALPHA/BETA-HYDROLASES SUPERFAMILY PROTEIN"/>
    <property type="match status" value="1"/>
</dbReference>
<dbReference type="InterPro" id="IPR029058">
    <property type="entry name" value="AB_hydrolase_fold"/>
</dbReference>
<evidence type="ECO:0000256" key="1">
    <source>
        <dbReference type="SAM" id="SignalP"/>
    </source>
</evidence>
<evidence type="ECO:0000313" key="4">
    <source>
        <dbReference type="Proteomes" id="UP000248688"/>
    </source>
</evidence>
<reference evidence="3 4" key="1">
    <citation type="submission" date="2018-06" db="EMBL/GenBank/DDBJ databases">
        <title>Echinicola strongylocentroti sp. nov., isolated from a sea urchin Strongylocentrotus intermedius.</title>
        <authorList>
            <person name="Bae S.S."/>
        </authorList>
    </citation>
    <scope>NUCLEOTIDE SEQUENCE [LARGE SCALE GENOMIC DNA]</scope>
    <source>
        <strain evidence="3 4">MEBiC08714</strain>
    </source>
</reference>
<dbReference type="Pfam" id="PF01764">
    <property type="entry name" value="Lipase_3"/>
    <property type="match status" value="1"/>
</dbReference>
<evidence type="ECO:0000313" key="3">
    <source>
        <dbReference type="EMBL" id="AWW31713.1"/>
    </source>
</evidence>
<feature type="domain" description="Fungal lipase-type" evidence="2">
    <location>
        <begin position="79"/>
        <end position="233"/>
    </location>
</feature>
<organism evidence="3 4">
    <name type="scientific">Echinicola strongylocentroti</name>
    <dbReference type="NCBI Taxonomy" id="1795355"/>
    <lineage>
        <taxon>Bacteria</taxon>
        <taxon>Pseudomonadati</taxon>
        <taxon>Bacteroidota</taxon>
        <taxon>Cytophagia</taxon>
        <taxon>Cytophagales</taxon>
        <taxon>Cyclobacteriaceae</taxon>
        <taxon>Echinicola</taxon>
    </lineage>
</organism>
<dbReference type="Gene3D" id="3.40.50.1820">
    <property type="entry name" value="alpha/beta hydrolase"/>
    <property type="match status" value="1"/>
</dbReference>
<dbReference type="KEGG" id="est:DN752_17120"/>
<feature type="chain" id="PRO_5016424702" evidence="1">
    <location>
        <begin position="19"/>
        <end position="359"/>
    </location>
</feature>
<dbReference type="GO" id="GO:0006629">
    <property type="term" value="P:lipid metabolic process"/>
    <property type="evidence" value="ECO:0007669"/>
    <property type="project" value="InterPro"/>
</dbReference>
<proteinExistence type="predicted"/>
<gene>
    <name evidence="3" type="ORF">DN752_17120</name>
</gene>
<feature type="signal peptide" evidence="1">
    <location>
        <begin position="1"/>
        <end position="18"/>
    </location>
</feature>
<dbReference type="PANTHER" id="PTHR45856:SF11">
    <property type="entry name" value="FUNGAL LIPASE-LIKE DOMAIN-CONTAINING PROTEIN"/>
    <property type="match status" value="1"/>
</dbReference>
<keyword evidence="1" id="KW-0732">Signal</keyword>
<sequence length="359" mass="40606">MHWLLLILVLGTPAALTAQTLQPGFDKEEYLEMIRVGASQIDTLKSIDSPQKFERLYRSPEMGLKNRWELWIGDQTALLSIRGTTADPVSWLANFYAAMVPAKGSLQLSSDFTFDYELATDPKAAVHVGWLIGTAFLSRDILPKLDSLYQGGYKQLLITGHSQGGAISYLLTAHLRSLQKKKQFPADFVIKTYSSAAPKPGNLYFAYAYESATMGGWAYNVVSSEDWVPQTPISIQNMDDFATLNPFSTIKSSLKKQKFPKNIALQYAYGRLTKPTIKAQKRYQKHLGNMVAKQVKSVLPEFVPPQYVNSNHYSRTGNHIVLKADQEYQSIYPSNNEKVFTHHHFEPYYYLANQLPEMD</sequence>
<dbReference type="OrthoDB" id="927373at2"/>
<name>A0A2Z4IMV3_9BACT</name>
<dbReference type="EMBL" id="CP030041">
    <property type="protein sequence ID" value="AWW31713.1"/>
    <property type="molecule type" value="Genomic_DNA"/>
</dbReference>